<proteinExistence type="inferred from homology"/>
<evidence type="ECO:0000313" key="12">
    <source>
        <dbReference type="Proteomes" id="UP000479000"/>
    </source>
</evidence>
<dbReference type="SUPFAM" id="SSF54236">
    <property type="entry name" value="Ubiquitin-like"/>
    <property type="match status" value="1"/>
</dbReference>
<comment type="similarity">
    <text evidence="2">Belongs to the peptidase C19 family. USP14/UBP6 subfamily.</text>
</comment>
<dbReference type="Pfam" id="PF00443">
    <property type="entry name" value="UCH"/>
    <property type="match status" value="1"/>
</dbReference>
<dbReference type="SUPFAM" id="SSF54001">
    <property type="entry name" value="Cysteine proteinases"/>
    <property type="match status" value="1"/>
</dbReference>
<comment type="catalytic activity">
    <reaction evidence="1 7">
        <text>Thiol-dependent hydrolysis of ester, thioester, amide, peptide and isopeptide bonds formed by the C-terminal Gly of ubiquitin (a 76-residue protein attached to proteins as an intracellular targeting signal).</text>
        <dbReference type="EC" id="3.4.19.12"/>
    </reaction>
</comment>
<keyword evidence="4 7" id="KW-0833">Ubl conjugation pathway</keyword>
<name>A0A6H5GUH4_9HEMI</name>
<dbReference type="InterPro" id="IPR018200">
    <property type="entry name" value="USP_CS"/>
</dbReference>
<dbReference type="PROSITE" id="PS50235">
    <property type="entry name" value="USP_3"/>
    <property type="match status" value="1"/>
</dbReference>
<protein>
    <recommendedName>
        <fullName evidence="7">Ubiquitin carboxyl-terminal hydrolase</fullName>
        <ecNumber evidence="7">3.4.19.12</ecNumber>
    </recommendedName>
</protein>
<evidence type="ECO:0000256" key="7">
    <source>
        <dbReference type="RuleBase" id="RU366025"/>
    </source>
</evidence>
<sequence>MPQFKVNVKWGRNLHKDVVLDTDMEPNVFKAQLYALTNVPPERQKVMIKGSIVKDDDWGNAAITQGCTIMLMGTVEGSAASSSSNTSADGAKDDPTRPKEIEAPAPQKTPVGLNNLGNTCYLNATIQCLKVIPELRDSLDAVSRTVNQGSQITNYTQLSTGLQSLYRCMDDAQKVHLSAVSPTSLLDLWFALFPRFCEVTENGSYRQQDASEAWNEIVQTLQRTMSIKPSEKSLIDKYFRGTYDVQYKAIGVTQEPVSQSTEQFYQLSCFITKDVNYLMDGLKLGLTDTVEKKSSLSDTNLEFQKTLAISRLPVYLTVHLMRFYYKGEKKCNAKIKRPVKFSLNFDAYDLCSEELKKKLLPMREKIMAEEEKENQRQMEVRGKKVPGQPEEKRRLELPFSFEDDLGASNSGYYSLKAILTHKGRYSDSGHYVAWVQQEDGSWYKCDDDVVTQTIDQDVLKLDGSWVDGHCAYILLYGPRTWL</sequence>
<dbReference type="EC" id="3.4.19.12" evidence="7"/>
<evidence type="ECO:0000256" key="8">
    <source>
        <dbReference type="SAM" id="MobiDB-lite"/>
    </source>
</evidence>
<evidence type="ECO:0000259" key="10">
    <source>
        <dbReference type="PROSITE" id="PS50235"/>
    </source>
</evidence>
<dbReference type="AlphaFoldDB" id="A0A6H5GUH4"/>
<dbReference type="GO" id="GO:0043161">
    <property type="term" value="P:proteasome-mediated ubiquitin-dependent protein catabolic process"/>
    <property type="evidence" value="ECO:0007669"/>
    <property type="project" value="InterPro"/>
</dbReference>
<dbReference type="Proteomes" id="UP000479000">
    <property type="component" value="Unassembled WGS sequence"/>
</dbReference>
<feature type="domain" description="Ubiquitin-like" evidence="9">
    <location>
        <begin position="4"/>
        <end position="78"/>
    </location>
</feature>
<dbReference type="PROSITE" id="PS00299">
    <property type="entry name" value="UBIQUITIN_1"/>
    <property type="match status" value="1"/>
</dbReference>
<keyword evidence="5 7" id="KW-0378">Hydrolase</keyword>
<dbReference type="InterPro" id="IPR019954">
    <property type="entry name" value="Ubiquitin_CS"/>
</dbReference>
<dbReference type="FunFam" id="3.10.20.90:FF:000119">
    <property type="entry name" value="Ubiquitin carboxyl-terminal hydrolase 14"/>
    <property type="match status" value="1"/>
</dbReference>
<dbReference type="InterPro" id="IPR038765">
    <property type="entry name" value="Papain-like_cys_pep_sf"/>
</dbReference>
<dbReference type="PANTHER" id="PTHR43982:SF1">
    <property type="entry name" value="UBIQUITIN CARBOXYL-TERMINAL HYDROLASE 14"/>
    <property type="match status" value="1"/>
</dbReference>
<dbReference type="PROSITE" id="PS00973">
    <property type="entry name" value="USP_2"/>
    <property type="match status" value="1"/>
</dbReference>
<dbReference type="EMBL" id="CADCXU010015871">
    <property type="protein sequence ID" value="CAB0005079.1"/>
    <property type="molecule type" value="Genomic_DNA"/>
</dbReference>
<dbReference type="GO" id="GO:0070628">
    <property type="term" value="F:proteasome binding"/>
    <property type="evidence" value="ECO:0007669"/>
    <property type="project" value="TreeGrafter"/>
</dbReference>
<dbReference type="InterPro" id="IPR001394">
    <property type="entry name" value="Peptidase_C19_UCH"/>
</dbReference>
<feature type="region of interest" description="Disordered" evidence="8">
    <location>
        <begin position="79"/>
        <end position="109"/>
    </location>
</feature>
<dbReference type="GO" id="GO:0061136">
    <property type="term" value="P:regulation of proteasomal protein catabolic process"/>
    <property type="evidence" value="ECO:0007669"/>
    <property type="project" value="TreeGrafter"/>
</dbReference>
<dbReference type="InterPro" id="IPR000626">
    <property type="entry name" value="Ubiquitin-like_dom"/>
</dbReference>
<feature type="compositionally biased region" description="Low complexity" evidence="8">
    <location>
        <begin position="79"/>
        <end position="88"/>
    </location>
</feature>
<dbReference type="PROSITE" id="PS50053">
    <property type="entry name" value="UBIQUITIN_2"/>
    <property type="match status" value="1"/>
</dbReference>
<evidence type="ECO:0000256" key="6">
    <source>
        <dbReference type="ARBA" id="ARBA00022807"/>
    </source>
</evidence>
<dbReference type="Gene3D" id="3.10.20.90">
    <property type="entry name" value="Phosphatidylinositol 3-kinase Catalytic Subunit, Chain A, domain 1"/>
    <property type="match status" value="1"/>
</dbReference>
<evidence type="ECO:0000256" key="2">
    <source>
        <dbReference type="ARBA" id="ARBA00008739"/>
    </source>
</evidence>
<gene>
    <name evidence="11" type="ORF">NTEN_LOCUS10556</name>
</gene>
<reference evidence="11 12" key="1">
    <citation type="submission" date="2020-02" db="EMBL/GenBank/DDBJ databases">
        <authorList>
            <person name="Ferguson B K."/>
        </authorList>
    </citation>
    <scope>NUCLEOTIDE SEQUENCE [LARGE SCALE GENOMIC DNA]</scope>
</reference>
<accession>A0A6H5GUH4</accession>
<dbReference type="Gene3D" id="3.90.70.10">
    <property type="entry name" value="Cysteine proteinases"/>
    <property type="match status" value="1"/>
</dbReference>
<keyword evidence="3 7" id="KW-0645">Protease</keyword>
<organism evidence="11 12">
    <name type="scientific">Nesidiocoris tenuis</name>
    <dbReference type="NCBI Taxonomy" id="355587"/>
    <lineage>
        <taxon>Eukaryota</taxon>
        <taxon>Metazoa</taxon>
        <taxon>Ecdysozoa</taxon>
        <taxon>Arthropoda</taxon>
        <taxon>Hexapoda</taxon>
        <taxon>Insecta</taxon>
        <taxon>Pterygota</taxon>
        <taxon>Neoptera</taxon>
        <taxon>Paraneoptera</taxon>
        <taxon>Hemiptera</taxon>
        <taxon>Heteroptera</taxon>
        <taxon>Panheteroptera</taxon>
        <taxon>Cimicomorpha</taxon>
        <taxon>Miridae</taxon>
        <taxon>Dicyphina</taxon>
        <taxon>Nesidiocoris</taxon>
    </lineage>
</organism>
<dbReference type="CDD" id="cd16104">
    <property type="entry name" value="Ubl_USP14_like"/>
    <property type="match status" value="1"/>
</dbReference>
<dbReference type="OrthoDB" id="333239at2759"/>
<evidence type="ECO:0000256" key="3">
    <source>
        <dbReference type="ARBA" id="ARBA00022670"/>
    </source>
</evidence>
<dbReference type="InterPro" id="IPR028889">
    <property type="entry name" value="USP"/>
</dbReference>
<feature type="compositionally biased region" description="Basic and acidic residues" evidence="8">
    <location>
        <begin position="90"/>
        <end position="102"/>
    </location>
</feature>
<evidence type="ECO:0000259" key="9">
    <source>
        <dbReference type="PROSITE" id="PS50053"/>
    </source>
</evidence>
<dbReference type="InterPro" id="IPR044635">
    <property type="entry name" value="UBP14-like"/>
</dbReference>
<dbReference type="SMART" id="SM00213">
    <property type="entry name" value="UBQ"/>
    <property type="match status" value="1"/>
</dbReference>
<feature type="domain" description="USP" evidence="10">
    <location>
        <begin position="111"/>
        <end position="479"/>
    </location>
</feature>
<evidence type="ECO:0000256" key="4">
    <source>
        <dbReference type="ARBA" id="ARBA00022786"/>
    </source>
</evidence>
<dbReference type="InterPro" id="IPR029071">
    <property type="entry name" value="Ubiquitin-like_domsf"/>
</dbReference>
<evidence type="ECO:0000313" key="11">
    <source>
        <dbReference type="EMBL" id="CAB0005079.1"/>
    </source>
</evidence>
<evidence type="ECO:0000256" key="5">
    <source>
        <dbReference type="ARBA" id="ARBA00022801"/>
    </source>
</evidence>
<keyword evidence="12" id="KW-1185">Reference proteome</keyword>
<dbReference type="GO" id="GO:0004843">
    <property type="term" value="F:cysteine-type deubiquitinase activity"/>
    <property type="evidence" value="ECO:0007669"/>
    <property type="project" value="UniProtKB-UniRule"/>
</dbReference>
<dbReference type="GO" id="GO:0016579">
    <property type="term" value="P:protein deubiquitination"/>
    <property type="evidence" value="ECO:0007669"/>
    <property type="project" value="InterPro"/>
</dbReference>
<dbReference type="PANTHER" id="PTHR43982">
    <property type="entry name" value="UBIQUITIN CARBOXYL-TERMINAL HYDROLASE"/>
    <property type="match status" value="1"/>
</dbReference>
<dbReference type="PROSITE" id="PS00972">
    <property type="entry name" value="USP_1"/>
    <property type="match status" value="1"/>
</dbReference>
<keyword evidence="6 7" id="KW-0788">Thiol protease</keyword>
<evidence type="ECO:0000256" key="1">
    <source>
        <dbReference type="ARBA" id="ARBA00000707"/>
    </source>
</evidence>